<organism evidence="2">
    <name type="scientific">uncultured Desulfobacterium sp</name>
    <dbReference type="NCBI Taxonomy" id="201089"/>
    <lineage>
        <taxon>Bacteria</taxon>
        <taxon>Pseudomonadati</taxon>
        <taxon>Thermodesulfobacteriota</taxon>
        <taxon>Desulfobacteria</taxon>
        <taxon>Desulfobacterales</taxon>
        <taxon>Desulfobacteriaceae</taxon>
        <taxon>Desulfobacterium</taxon>
        <taxon>environmental samples</taxon>
    </lineage>
</organism>
<dbReference type="AlphaFoldDB" id="E1YM84"/>
<dbReference type="Pfam" id="PF10543">
    <property type="entry name" value="ORF6N"/>
    <property type="match status" value="1"/>
</dbReference>
<evidence type="ECO:0000313" key="2">
    <source>
        <dbReference type="EMBL" id="CBX31217.1"/>
    </source>
</evidence>
<accession>E1YM84</accession>
<reference evidence="2" key="1">
    <citation type="journal article" date="2011" name="Environ. Microbiol.">
        <title>Genomic insights into the metabolic potential of the polycyclic aromatic hydrocarbon degrading sulfate-reducing Deltaproteobacterium N47.</title>
        <authorList>
            <person name="Bergmann F."/>
            <person name="Selesi D."/>
            <person name="Weinmaier T."/>
            <person name="Tischler P."/>
            <person name="Rattei T."/>
            <person name="Meckenstock R.U."/>
        </authorList>
    </citation>
    <scope>NUCLEOTIDE SEQUENCE</scope>
</reference>
<protein>
    <recommendedName>
        <fullName evidence="1">KilA-N DNA-binding domain-containing protein</fullName>
    </recommendedName>
</protein>
<feature type="domain" description="KilA-N DNA-binding" evidence="1">
    <location>
        <begin position="8"/>
        <end position="93"/>
    </location>
</feature>
<evidence type="ECO:0000259" key="1">
    <source>
        <dbReference type="Pfam" id="PF10543"/>
    </source>
</evidence>
<name>E1YM84_9BACT</name>
<gene>
    <name evidence="2" type="ORF">N47_E47290</name>
</gene>
<dbReference type="InterPro" id="IPR018873">
    <property type="entry name" value="KilA-N_DNA-bd_domain"/>
</dbReference>
<proteinExistence type="predicted"/>
<sequence length="108" mass="12532">MNSHQITSKIYFIRGVKVMLDNDLAELYGVDTKQLKRSVRRNIDRFPSDFMFELSKNEYDSLRCQNGTLKRGTHSKYMPFAFTEQGVAMLSSVLNSKKAIEINMYPVK</sequence>
<dbReference type="EMBL" id="FR695877">
    <property type="protein sequence ID" value="CBX31217.1"/>
    <property type="molecule type" value="Genomic_DNA"/>
</dbReference>